<dbReference type="GeneID" id="14867766"/>
<keyword evidence="9" id="KW-1185">Reference proteome</keyword>
<comment type="cofactor">
    <cofactor evidence="2">
        <name>Mg(2+)</name>
        <dbReference type="ChEBI" id="CHEBI:18420"/>
    </cofactor>
</comment>
<protein>
    <recommendedName>
        <fullName evidence="7">Nudix hydrolase domain-containing protein</fullName>
    </recommendedName>
</protein>
<evidence type="ECO:0000256" key="6">
    <source>
        <dbReference type="ARBA" id="ARBA00023211"/>
    </source>
</evidence>
<dbReference type="CDD" id="cd18870">
    <property type="entry name" value="NUDIX_AcylCoAdiphos_Nudt19"/>
    <property type="match status" value="1"/>
</dbReference>
<dbReference type="PANTHER" id="PTHR12318:SF0">
    <property type="entry name" value="ACYL-COENZYME A DIPHOSPHATASE NUDT19"/>
    <property type="match status" value="1"/>
</dbReference>
<gene>
    <name evidence="8" type="ORF">DFA_09923</name>
</gene>
<keyword evidence="6" id="KW-0464">Manganese</keyword>
<keyword evidence="5" id="KW-0460">Magnesium</keyword>
<dbReference type="SUPFAM" id="SSF55811">
    <property type="entry name" value="Nudix"/>
    <property type="match status" value="1"/>
</dbReference>
<evidence type="ECO:0000259" key="7">
    <source>
        <dbReference type="PROSITE" id="PS51462"/>
    </source>
</evidence>
<keyword evidence="3" id="KW-0479">Metal-binding</keyword>
<dbReference type="RefSeq" id="XP_004351819.1">
    <property type="nucleotide sequence ID" value="XM_004351767.1"/>
</dbReference>
<evidence type="ECO:0000256" key="3">
    <source>
        <dbReference type="ARBA" id="ARBA00022723"/>
    </source>
</evidence>
<dbReference type="InterPro" id="IPR015797">
    <property type="entry name" value="NUDIX_hydrolase-like_dom_sf"/>
</dbReference>
<evidence type="ECO:0000313" key="9">
    <source>
        <dbReference type="Proteomes" id="UP000007797"/>
    </source>
</evidence>
<dbReference type="GO" id="GO:0005739">
    <property type="term" value="C:mitochondrion"/>
    <property type="evidence" value="ECO:0007669"/>
    <property type="project" value="TreeGrafter"/>
</dbReference>
<dbReference type="Gene3D" id="3.90.79.10">
    <property type="entry name" value="Nucleoside Triphosphate Pyrophosphohydrolase"/>
    <property type="match status" value="1"/>
</dbReference>
<evidence type="ECO:0000256" key="2">
    <source>
        <dbReference type="ARBA" id="ARBA00001946"/>
    </source>
</evidence>
<dbReference type="OMA" id="QWARWVT"/>
<dbReference type="Proteomes" id="UP000007797">
    <property type="component" value="Unassembled WGS sequence"/>
</dbReference>
<dbReference type="PROSITE" id="PS51462">
    <property type="entry name" value="NUDIX"/>
    <property type="match status" value="1"/>
</dbReference>
<dbReference type="STRING" id="1054147.F4Q8T0"/>
<accession>F4Q8T0</accession>
<dbReference type="KEGG" id="dfa:DFA_09923"/>
<dbReference type="GO" id="GO:0016818">
    <property type="term" value="F:hydrolase activity, acting on acid anhydrides, in phosphorus-containing anhydrides"/>
    <property type="evidence" value="ECO:0007669"/>
    <property type="project" value="InterPro"/>
</dbReference>
<feature type="domain" description="Nudix hydrolase" evidence="7">
    <location>
        <begin position="29"/>
        <end position="224"/>
    </location>
</feature>
<dbReference type="GO" id="GO:0046872">
    <property type="term" value="F:metal ion binding"/>
    <property type="evidence" value="ECO:0007669"/>
    <property type="project" value="UniProtKB-KW"/>
</dbReference>
<evidence type="ECO:0000313" key="8">
    <source>
        <dbReference type="EMBL" id="EGG15099.1"/>
    </source>
</evidence>
<evidence type="ECO:0000256" key="1">
    <source>
        <dbReference type="ARBA" id="ARBA00001936"/>
    </source>
</evidence>
<organism evidence="8 9">
    <name type="scientific">Cavenderia fasciculata</name>
    <name type="common">Slime mold</name>
    <name type="synonym">Dictyostelium fasciculatum</name>
    <dbReference type="NCBI Taxonomy" id="261658"/>
    <lineage>
        <taxon>Eukaryota</taxon>
        <taxon>Amoebozoa</taxon>
        <taxon>Evosea</taxon>
        <taxon>Eumycetozoa</taxon>
        <taxon>Dictyostelia</taxon>
        <taxon>Acytosteliales</taxon>
        <taxon>Cavenderiaceae</taxon>
        <taxon>Cavenderia</taxon>
    </lineage>
</organism>
<dbReference type="OrthoDB" id="1695362at2759"/>
<evidence type="ECO:0000256" key="5">
    <source>
        <dbReference type="ARBA" id="ARBA00022842"/>
    </source>
</evidence>
<dbReference type="InterPro" id="IPR000086">
    <property type="entry name" value="NUDIX_hydrolase_dom"/>
</dbReference>
<reference evidence="9" key="1">
    <citation type="journal article" date="2011" name="Genome Res.">
        <title>Phylogeny-wide analysis of social amoeba genomes highlights ancient origins for complex intercellular communication.</title>
        <authorList>
            <person name="Heidel A.J."/>
            <person name="Lawal H.M."/>
            <person name="Felder M."/>
            <person name="Schilde C."/>
            <person name="Helps N.R."/>
            <person name="Tunggal B."/>
            <person name="Rivero F."/>
            <person name="John U."/>
            <person name="Schleicher M."/>
            <person name="Eichinger L."/>
            <person name="Platzer M."/>
            <person name="Noegel A.A."/>
            <person name="Schaap P."/>
            <person name="Gloeckner G."/>
        </authorList>
    </citation>
    <scope>NUCLEOTIDE SEQUENCE [LARGE SCALE GENOMIC DNA]</scope>
    <source>
        <strain evidence="9">SH3</strain>
    </source>
</reference>
<evidence type="ECO:0000256" key="4">
    <source>
        <dbReference type="ARBA" id="ARBA00022801"/>
    </source>
</evidence>
<comment type="cofactor">
    <cofactor evidence="1">
        <name>Mn(2+)</name>
        <dbReference type="ChEBI" id="CHEBI:29035"/>
    </cofactor>
</comment>
<name>F4Q8T0_CACFS</name>
<keyword evidence="4" id="KW-0378">Hydrolase</keyword>
<dbReference type="InterPro" id="IPR039121">
    <property type="entry name" value="NUDT19"/>
</dbReference>
<dbReference type="EMBL" id="GL883026">
    <property type="protein sequence ID" value="EGG15099.1"/>
    <property type="molecule type" value="Genomic_DNA"/>
</dbReference>
<dbReference type="AlphaFoldDB" id="F4Q8T0"/>
<dbReference type="PANTHER" id="PTHR12318">
    <property type="entry name" value="TESTOSTERONE-REGULATED PROTEIN RP2"/>
    <property type="match status" value="1"/>
</dbReference>
<proteinExistence type="predicted"/>
<sequence>MASLANIPIKPASTVIVALKWAFNQQQSSLPFAIADKLHQPSPYDYRIMMVKRSPNIKFFPSAHVFPGGSVDKEDTDQAWTNFYYSDKKSTKVDNHLSFKIAALREIFEETNFFIGGINEKVFTTQSIDTIQSVRNDSKSLLSFLKSSNCIPNLENVTQWARWVTPEGEKRRFDTYFYLAPLTTYPASAVVDNTENTQLDWFSPMEALEEHDSGKIFLPPPQWLTMLQMSKIHNFSDLLKHSHQRETQDVVYSPKFIKNRVSSSQLSTEDIEIPKGTDPFLHNKTLINALPGDLHNPTDKYTKNDGYHHRFLISSRINDLSDTTSWYYSYENTIPSHPDKHLDGSKCNVILPPDSGNNIKSKL</sequence>